<dbReference type="GeneID" id="93073509"/>
<dbReference type="Pfam" id="PF02922">
    <property type="entry name" value="CBM_48"/>
    <property type="match status" value="1"/>
</dbReference>
<evidence type="ECO:0000313" key="3">
    <source>
        <dbReference type="EMBL" id="AJA51418.1"/>
    </source>
</evidence>
<dbReference type="InterPro" id="IPR049117">
    <property type="entry name" value="pulA_all-beta"/>
</dbReference>
<dbReference type="SUPFAM" id="SSF51445">
    <property type="entry name" value="(Trans)glycosidases"/>
    <property type="match status" value="1"/>
</dbReference>
<reference evidence="4 5" key="3">
    <citation type="journal article" name="Genome Announc.">
        <title>Improved Draft Genome Sequence of Clostridium pasteurianum Strain ATCC 6013 (DSM 525) Using a Hybrid Next-Generation Sequencing Approach.</title>
        <authorList>
            <person name="Pyne M.E."/>
            <person name="Utturkar S."/>
            <person name="Brown S.D."/>
            <person name="Moo-Young M."/>
            <person name="Chung D.A."/>
            <person name="Chou C.P."/>
        </authorList>
    </citation>
    <scope>NUCLEOTIDE SEQUENCE [LARGE SCALE GENOMIC DNA]</scope>
    <source>
        <strain evidence="4 5">ATCC 6013</strain>
    </source>
</reference>
<evidence type="ECO:0000313" key="5">
    <source>
        <dbReference type="Proteomes" id="UP000028042"/>
    </source>
</evidence>
<reference evidence="3 6" key="1">
    <citation type="journal article" date="2015" name="Genome Announc.">
        <title>Complete Genome Sequence of the Nitrogen-Fixing and Solvent-Producing Clostridium pasteurianum DSM 525.</title>
        <authorList>
            <person name="Poehlein A."/>
            <person name="Grosse-Honebrink A."/>
            <person name="Zhang Y."/>
            <person name="Minton N.P."/>
            <person name="Daniel R."/>
        </authorList>
    </citation>
    <scope>NUCLEOTIDE SEQUENCE [LARGE SCALE GENOMIC DNA]</scope>
    <source>
        <strain evidence="3">DSM 525</strain>
        <strain evidence="6">DSM 525 / ATCC 6013</strain>
    </source>
</reference>
<dbReference type="PANTHER" id="PTHR43002">
    <property type="entry name" value="GLYCOGEN DEBRANCHING ENZYME"/>
    <property type="match status" value="1"/>
</dbReference>
<evidence type="ECO:0000313" key="6">
    <source>
        <dbReference type="Proteomes" id="UP000030905"/>
    </source>
</evidence>
<dbReference type="Gene3D" id="3.20.20.80">
    <property type="entry name" value="Glycosidases"/>
    <property type="match status" value="1"/>
</dbReference>
<evidence type="ECO:0000256" key="1">
    <source>
        <dbReference type="ARBA" id="ARBA00008061"/>
    </source>
</evidence>
<dbReference type="Proteomes" id="UP000030905">
    <property type="component" value="Chromosome"/>
</dbReference>
<evidence type="ECO:0000259" key="2">
    <source>
        <dbReference type="SMART" id="SM00642"/>
    </source>
</evidence>
<dbReference type="InterPro" id="IPR014756">
    <property type="entry name" value="Ig_E-set"/>
</dbReference>
<dbReference type="EMBL" id="CP009268">
    <property type="protein sequence ID" value="AJA51418.1"/>
    <property type="molecule type" value="Genomic_DNA"/>
</dbReference>
<accession>A0A0H3J8N1</accession>
<dbReference type="AlphaFoldDB" id="A0A0H3J8N1"/>
<dbReference type="Pfam" id="PF00128">
    <property type="entry name" value="Alpha-amylase"/>
    <property type="match status" value="1"/>
</dbReference>
<proteinExistence type="inferred from homology"/>
<dbReference type="Proteomes" id="UP000028042">
    <property type="component" value="Unassembled WGS sequence"/>
</dbReference>
<dbReference type="SUPFAM" id="SSF81296">
    <property type="entry name" value="E set domains"/>
    <property type="match status" value="1"/>
</dbReference>
<dbReference type="InterPro" id="IPR011840">
    <property type="entry name" value="PulA_typeI"/>
</dbReference>
<gene>
    <name evidence="3" type="primary">amyX</name>
    <name evidence="3" type="ORF">CLPA_c13310</name>
    <name evidence="4" type="ORF">CP6013_01823</name>
</gene>
<dbReference type="Gene3D" id="2.60.40.10">
    <property type="entry name" value="Immunoglobulins"/>
    <property type="match status" value="1"/>
</dbReference>
<feature type="domain" description="Glycosyl hydrolase family 13 catalytic" evidence="2">
    <location>
        <begin position="250"/>
        <end position="608"/>
    </location>
</feature>
<dbReference type="GO" id="GO:0005975">
    <property type="term" value="P:carbohydrate metabolic process"/>
    <property type="evidence" value="ECO:0007669"/>
    <property type="project" value="InterPro"/>
</dbReference>
<dbReference type="Gene3D" id="2.60.40.1180">
    <property type="entry name" value="Golgi alpha-mannosidase II"/>
    <property type="match status" value="1"/>
</dbReference>
<dbReference type="InterPro" id="IPR004193">
    <property type="entry name" value="Glyco_hydro_13_N"/>
</dbReference>
<dbReference type="GO" id="GO:0051060">
    <property type="term" value="F:pullulanase activity"/>
    <property type="evidence" value="ECO:0007669"/>
    <property type="project" value="UniProtKB-EC"/>
</dbReference>
<dbReference type="PATRIC" id="fig|1262449.3.peg.2750"/>
<dbReference type="InterPro" id="IPR017853">
    <property type="entry name" value="GH"/>
</dbReference>
<evidence type="ECO:0000313" key="4">
    <source>
        <dbReference type="EMBL" id="KRU12575.1"/>
    </source>
</evidence>
<dbReference type="InterPro" id="IPR006047">
    <property type="entry name" value="GH13_cat_dom"/>
</dbReference>
<keyword evidence="6" id="KW-1185">Reference proteome</keyword>
<protein>
    <submittedName>
        <fullName evidence="3 4">Pullulanase</fullName>
        <ecNumber evidence="3">3.2.1.41</ecNumber>
    </submittedName>
</protein>
<keyword evidence="3" id="KW-0326">Glycosidase</keyword>
<dbReference type="NCBIfam" id="TIGR02104">
    <property type="entry name" value="pulA_typeI"/>
    <property type="match status" value="1"/>
</dbReference>
<dbReference type="CDD" id="cd02860">
    <property type="entry name" value="E_set_Pullulanase"/>
    <property type="match status" value="1"/>
</dbReference>
<keyword evidence="3" id="KW-0378">Hydrolase</keyword>
<dbReference type="SMART" id="SM00642">
    <property type="entry name" value="Aamy"/>
    <property type="match status" value="1"/>
</dbReference>
<dbReference type="eggNOG" id="COG1523">
    <property type="taxonomic scope" value="Bacteria"/>
</dbReference>
<name>A0A0H3J8N1_CLOPA</name>
<comment type="similarity">
    <text evidence="1">Belongs to the glycosyl hydrolase 13 family.</text>
</comment>
<dbReference type="InterPro" id="IPR013780">
    <property type="entry name" value="Glyco_hydro_b"/>
</dbReference>
<dbReference type="KEGG" id="cpat:CLPA_c13310"/>
<dbReference type="EMBL" id="JPGY02000001">
    <property type="protein sequence ID" value="KRU12575.1"/>
    <property type="molecule type" value="Genomic_DNA"/>
</dbReference>
<dbReference type="CDD" id="cd11341">
    <property type="entry name" value="AmyAc_Pullulanase_LD-like"/>
    <property type="match status" value="1"/>
</dbReference>
<dbReference type="Pfam" id="PF21653">
    <property type="entry name" value="pulA_all-beta"/>
    <property type="match status" value="1"/>
</dbReference>
<organism evidence="3 6">
    <name type="scientific">Clostridium pasteurianum DSM 525 = ATCC 6013</name>
    <dbReference type="NCBI Taxonomy" id="1262449"/>
    <lineage>
        <taxon>Bacteria</taxon>
        <taxon>Bacillati</taxon>
        <taxon>Bacillota</taxon>
        <taxon>Clostridia</taxon>
        <taxon>Eubacteriales</taxon>
        <taxon>Clostridiaceae</taxon>
        <taxon>Clostridium</taxon>
    </lineage>
</organism>
<reference evidence="4" key="2">
    <citation type="submission" date="2015-10" db="EMBL/GenBank/DDBJ databases">
        <title>Improved Draft Genome Sequence of Clostridium pasteurianum Strain ATCC 6013 (DSM 525) Using a Hybrid Next-Generation Sequencing Approach.</title>
        <authorList>
            <person name="Pyne M.E."/>
            <person name="Utturkar S.M."/>
            <person name="Brown S.D."/>
            <person name="Moo-Young M."/>
            <person name="Chung D.A."/>
            <person name="Chou P.C."/>
        </authorList>
    </citation>
    <scope>NUCLEOTIDE SEQUENCE</scope>
    <source>
        <strain evidence="4">ATCC 6013</strain>
    </source>
</reference>
<dbReference type="InterPro" id="IPR013783">
    <property type="entry name" value="Ig-like_fold"/>
</dbReference>
<dbReference type="RefSeq" id="WP_003446262.1">
    <property type="nucleotide sequence ID" value="NZ_ANZB01000009.1"/>
</dbReference>
<sequence>MNIISASVKGFKELEIIIDNSTGINLSKFSIKNRAEFLDIKTRYIDNNTITIILLEEIDIKSECFLIYDNITKGCSYFKLFSSEEFNGRFFTLEELGLIYKKNFSDFRVWSPVATSINLLIYKNGDPSIDETPREFPMIESKGLWSVTVNEDLKNCFYTYRVNVYGNINETVDPYAKLVGINGYRGYIMDIKETDPQDFEKDISPDNLSNYTDAIVYEINIRDISINPNSGIPNKGKFLGLAEENCKTLNNQPTGIDYLKSLGITHIQIMPIFDFSYISIDETNPIGYNWGYDPENYNVPEGLYSTDPYDSVCRIKELKKMIYSIHKNGISINMDIVYNHIFDYKNNCFQKIFPGYYFRYNDDNTLSDGSGCGNDTASENLMMKKFIIDSVLYWCSEYHIDGFRIDLMGIHDTDTINILRHKLDTFKRKIMLYGEGWNLKTALDSSKRAAISNALHLPQIGFFNDIIRDTLKGSTFDKNAKGFISGEKNLENSIRLCVTGCTKYSETLNGIFYSPVQSINYVSCHDNNTLWDKLQFTNRNESDEIRAYRVKLALGIILTSQGIPFIHSGCEFLRTKEGIENSYNSPDYINWIDWNRRDKYMYMVNYIKNLIILRKNHPAFRMTSLTDIKNNLEFLEDLPKNTVAFILKNNANNDTWKNILVIYNANNDSAEIKLPKYSYWNLVVDRHTINEKTIHTYNINDSYHIDGISINILYNNL</sequence>
<dbReference type="EC" id="3.2.1.41" evidence="3"/>
<dbReference type="KEGG" id="cpae:CPAST_c13310"/>